<evidence type="ECO:0000256" key="1">
    <source>
        <dbReference type="ARBA" id="ARBA00022741"/>
    </source>
</evidence>
<evidence type="ECO:0000313" key="12">
    <source>
        <dbReference type="EMBL" id="CAF3816103.1"/>
    </source>
</evidence>
<reference evidence="12" key="1">
    <citation type="submission" date="2021-02" db="EMBL/GenBank/DDBJ databases">
        <authorList>
            <person name="Nowell W R."/>
        </authorList>
    </citation>
    <scope>NUCLEOTIDE SEQUENCE</scope>
</reference>
<dbReference type="EMBL" id="CAJNOT010001534">
    <property type="protein sequence ID" value="CAF1213945.1"/>
    <property type="molecule type" value="Genomic_DNA"/>
</dbReference>
<dbReference type="Proteomes" id="UP000663854">
    <property type="component" value="Unassembled WGS sequence"/>
</dbReference>
<evidence type="ECO:0000313" key="13">
    <source>
        <dbReference type="EMBL" id="CAF3904055.1"/>
    </source>
</evidence>
<dbReference type="Proteomes" id="UP000663889">
    <property type="component" value="Unassembled WGS sequence"/>
</dbReference>
<dbReference type="Proteomes" id="UP000663836">
    <property type="component" value="Unassembled WGS sequence"/>
</dbReference>
<dbReference type="EMBL" id="CAJNOH010001269">
    <property type="protein sequence ID" value="CAF1197764.1"/>
    <property type="molecule type" value="Genomic_DNA"/>
</dbReference>
<dbReference type="InterPro" id="IPR011545">
    <property type="entry name" value="DEAD/DEAH_box_helicase_dom"/>
</dbReference>
<evidence type="ECO:0000256" key="2">
    <source>
        <dbReference type="ARBA" id="ARBA00022801"/>
    </source>
</evidence>
<dbReference type="GO" id="GO:0004386">
    <property type="term" value="F:helicase activity"/>
    <property type="evidence" value="ECO:0007669"/>
    <property type="project" value="UniProtKB-KW"/>
</dbReference>
<dbReference type="EMBL" id="CAJNOL010002149">
    <property type="protein sequence ID" value="CAF1468026.1"/>
    <property type="molecule type" value="Genomic_DNA"/>
</dbReference>
<dbReference type="InterPro" id="IPR014001">
    <property type="entry name" value="Helicase_ATP-bd"/>
</dbReference>
<dbReference type="EMBL" id="CAJOBD010002730">
    <property type="protein sequence ID" value="CAF3904055.1"/>
    <property type="molecule type" value="Genomic_DNA"/>
</dbReference>
<dbReference type="Proteomes" id="UP000663874">
    <property type="component" value="Unassembled WGS sequence"/>
</dbReference>
<dbReference type="Proteomes" id="UP000663882">
    <property type="component" value="Unassembled WGS sequence"/>
</dbReference>
<dbReference type="OrthoDB" id="2320933at2759"/>
<evidence type="ECO:0000313" key="14">
    <source>
        <dbReference type="Proteomes" id="UP000663870"/>
    </source>
</evidence>
<protein>
    <recommendedName>
        <fullName evidence="5">Helicase ATP-binding domain-containing protein</fullName>
    </recommendedName>
</protein>
<dbReference type="EMBL" id="CAJOAX010002162">
    <property type="protein sequence ID" value="CAF3775322.1"/>
    <property type="molecule type" value="Genomic_DNA"/>
</dbReference>
<evidence type="ECO:0000313" key="8">
    <source>
        <dbReference type="EMBL" id="CAF1213945.1"/>
    </source>
</evidence>
<evidence type="ECO:0000259" key="5">
    <source>
        <dbReference type="PROSITE" id="PS51192"/>
    </source>
</evidence>
<keyword evidence="4" id="KW-0067">ATP-binding</keyword>
<evidence type="ECO:0000313" key="11">
    <source>
        <dbReference type="EMBL" id="CAF3775322.1"/>
    </source>
</evidence>
<evidence type="ECO:0000313" key="7">
    <source>
        <dbReference type="EMBL" id="CAF1197764.1"/>
    </source>
</evidence>
<dbReference type="EMBL" id="CAJOBE010002346">
    <property type="protein sequence ID" value="CAF3816103.1"/>
    <property type="molecule type" value="Genomic_DNA"/>
</dbReference>
<keyword evidence="1" id="KW-0547">Nucleotide-binding</keyword>
<dbReference type="PANTHER" id="PTHR47961">
    <property type="entry name" value="DNA POLYMERASE THETA, PUTATIVE (AFU_ORTHOLOGUE AFUA_1G05260)-RELATED"/>
    <property type="match status" value="1"/>
</dbReference>
<dbReference type="InterPro" id="IPR050474">
    <property type="entry name" value="Hel308_SKI2-like"/>
</dbReference>
<evidence type="ECO:0000313" key="15">
    <source>
        <dbReference type="Proteomes" id="UP000663874"/>
    </source>
</evidence>
<dbReference type="EMBL" id="CAJNOO010001647">
    <property type="protein sequence ID" value="CAF1182561.1"/>
    <property type="molecule type" value="Genomic_DNA"/>
</dbReference>
<keyword evidence="3" id="KW-0347">Helicase</keyword>
<dbReference type="PANTHER" id="PTHR47961:SF6">
    <property type="entry name" value="DNA-DIRECTED DNA POLYMERASE"/>
    <property type="match status" value="1"/>
</dbReference>
<dbReference type="GO" id="GO:0016787">
    <property type="term" value="F:hydrolase activity"/>
    <property type="evidence" value="ECO:0007669"/>
    <property type="project" value="UniProtKB-KW"/>
</dbReference>
<keyword evidence="14" id="KW-1185">Reference proteome</keyword>
<dbReference type="Gene3D" id="3.40.50.300">
    <property type="entry name" value="P-loop containing nucleotide triphosphate hydrolases"/>
    <property type="match status" value="1"/>
</dbReference>
<dbReference type="GO" id="GO:0005524">
    <property type="term" value="F:ATP binding"/>
    <property type="evidence" value="ECO:0007669"/>
    <property type="project" value="UniProtKB-KW"/>
</dbReference>
<dbReference type="AlphaFoldDB" id="A0A819CIY9"/>
<dbReference type="EMBL" id="CAJNOU010001830">
    <property type="protein sequence ID" value="CAF1257259.1"/>
    <property type="molecule type" value="Genomic_DNA"/>
</dbReference>
<dbReference type="Proteomes" id="UP000663823">
    <property type="component" value="Unassembled WGS sequence"/>
</dbReference>
<dbReference type="Proteomes" id="UP000663870">
    <property type="component" value="Unassembled WGS sequence"/>
</dbReference>
<dbReference type="InterPro" id="IPR027417">
    <property type="entry name" value="P-loop_NTPase"/>
</dbReference>
<evidence type="ECO:0000313" key="10">
    <source>
        <dbReference type="EMBL" id="CAF1468026.1"/>
    </source>
</evidence>
<evidence type="ECO:0000313" key="6">
    <source>
        <dbReference type="EMBL" id="CAF1182561.1"/>
    </source>
</evidence>
<dbReference type="PROSITE" id="PS51192">
    <property type="entry name" value="HELICASE_ATP_BIND_1"/>
    <property type="match status" value="1"/>
</dbReference>
<sequence length="198" mass="22411">MATSDSFVMDSFSDSLLAAVTEISFYGPNHPQVAEKPPKPLIELNLPTAVINCYQRSGISHLFAWQAECIEKASASGKRNYIFSAPVFETKRKALFIEPYVSIVQEKANYFRKLFSSLHLRIASYAGASDSHHSFTNSHIIICTIEKANSIINRLLSNRDDLNEIGIIIVDELHWIGELNRGYLLELLLSKIIYYNRL</sequence>
<keyword evidence="2" id="KW-0378">Hydrolase</keyword>
<dbReference type="Pfam" id="PF00270">
    <property type="entry name" value="DEAD"/>
    <property type="match status" value="1"/>
</dbReference>
<accession>A0A819CIY9</accession>
<evidence type="ECO:0000256" key="3">
    <source>
        <dbReference type="ARBA" id="ARBA00022806"/>
    </source>
</evidence>
<dbReference type="SUPFAM" id="SSF52540">
    <property type="entry name" value="P-loop containing nucleoside triphosphate hydrolases"/>
    <property type="match status" value="1"/>
</dbReference>
<feature type="domain" description="Helicase ATP-binding" evidence="5">
    <location>
        <begin position="82"/>
        <end position="198"/>
    </location>
</feature>
<gene>
    <name evidence="12" type="ORF">FNK824_LOCUS15870</name>
    <name evidence="13" type="ORF">JBS370_LOCUS21034</name>
    <name evidence="10" type="ORF">JXQ802_LOCUS38564</name>
    <name evidence="11" type="ORF">OTI717_LOCUS16885</name>
    <name evidence="7" type="ORF">PYM288_LOCUS24705</name>
    <name evidence="6" type="ORF">RFH988_LOCUS23591</name>
    <name evidence="9" type="ORF">SEV965_LOCUS24047</name>
    <name evidence="8" type="ORF">ZHD862_LOCUS23515</name>
</gene>
<dbReference type="Proteomes" id="UP000663864">
    <property type="component" value="Unassembled WGS sequence"/>
</dbReference>
<name>A0A819CIY9_9BILA</name>
<dbReference type="GO" id="GO:0003676">
    <property type="term" value="F:nucleic acid binding"/>
    <property type="evidence" value="ECO:0007669"/>
    <property type="project" value="InterPro"/>
</dbReference>
<organism evidence="12 15">
    <name type="scientific">Rotaria sordida</name>
    <dbReference type="NCBI Taxonomy" id="392033"/>
    <lineage>
        <taxon>Eukaryota</taxon>
        <taxon>Metazoa</taxon>
        <taxon>Spiralia</taxon>
        <taxon>Gnathifera</taxon>
        <taxon>Rotifera</taxon>
        <taxon>Eurotatoria</taxon>
        <taxon>Bdelloidea</taxon>
        <taxon>Philodinida</taxon>
        <taxon>Philodinidae</taxon>
        <taxon>Rotaria</taxon>
    </lineage>
</organism>
<evidence type="ECO:0000313" key="9">
    <source>
        <dbReference type="EMBL" id="CAF1257259.1"/>
    </source>
</evidence>
<comment type="caution">
    <text evidence="12">The sequence shown here is derived from an EMBL/GenBank/DDBJ whole genome shotgun (WGS) entry which is preliminary data.</text>
</comment>
<evidence type="ECO:0000256" key="4">
    <source>
        <dbReference type="ARBA" id="ARBA00022840"/>
    </source>
</evidence>
<proteinExistence type="predicted"/>